<keyword evidence="3" id="KW-1185">Reference proteome</keyword>
<accession>A0ABN1EPN8</accession>
<dbReference type="SUPFAM" id="SSF109604">
    <property type="entry name" value="HD-domain/PDEase-like"/>
    <property type="match status" value="1"/>
</dbReference>
<gene>
    <name evidence="2" type="ORF">GCM10009416_07380</name>
</gene>
<evidence type="ECO:0000313" key="3">
    <source>
        <dbReference type="Proteomes" id="UP001501588"/>
    </source>
</evidence>
<proteinExistence type="predicted"/>
<dbReference type="Pfam" id="PF13023">
    <property type="entry name" value="HD_3"/>
    <property type="match status" value="1"/>
</dbReference>
<name>A0ABN1EPN8_9PROT</name>
<evidence type="ECO:0000259" key="1">
    <source>
        <dbReference type="Pfam" id="PF13023"/>
    </source>
</evidence>
<feature type="domain" description="HD" evidence="1">
    <location>
        <begin position="157"/>
        <end position="282"/>
    </location>
</feature>
<dbReference type="InterPro" id="IPR006674">
    <property type="entry name" value="HD_domain"/>
</dbReference>
<evidence type="ECO:0000313" key="2">
    <source>
        <dbReference type="EMBL" id="GAA0571303.1"/>
    </source>
</evidence>
<dbReference type="Proteomes" id="UP001501588">
    <property type="component" value="Unassembled WGS sequence"/>
</dbReference>
<dbReference type="RefSeq" id="WP_343893800.1">
    <property type="nucleotide sequence ID" value="NZ_BAAAFZ010000008.1"/>
</dbReference>
<sequence length="310" mass="32406">MSAAAAAGASPAPGAAPAYLLPLLREINDLKRVRSAGRPASIADRLFASAWSRLVAGEDVARVAMATTAGALAANRLGDLDPPLLRQAGIGAEEVSVIRQRALAAVAEGLDGGLRAKLSAALDAPAREGRPPVFVQRLAEQPRAGATCPDRPRIVLEPPESHAEHCLMVAVYGVMLAPVYGADAPTVFLASLAHHLHNALLPDSGFTGEMLLGQALEPAFAEATRQALAELGGPLLAAVEDARRILPDAETPEGRAFHAADTLDRVLQIEQYLRGASTSMDFVLGDMALVHEGPVKRFQDAVLAEMGLLP</sequence>
<comment type="caution">
    <text evidence="2">The sequence shown here is derived from an EMBL/GenBank/DDBJ whole genome shotgun (WGS) entry which is preliminary data.</text>
</comment>
<dbReference type="Gene3D" id="1.10.3210.10">
    <property type="entry name" value="Hypothetical protein af1432"/>
    <property type="match status" value="1"/>
</dbReference>
<reference evidence="2 3" key="1">
    <citation type="journal article" date="2019" name="Int. J. Syst. Evol. Microbiol.">
        <title>The Global Catalogue of Microorganisms (GCM) 10K type strain sequencing project: providing services to taxonomists for standard genome sequencing and annotation.</title>
        <authorList>
            <consortium name="The Broad Institute Genomics Platform"/>
            <consortium name="The Broad Institute Genome Sequencing Center for Infectious Disease"/>
            <person name="Wu L."/>
            <person name="Ma J."/>
        </authorList>
    </citation>
    <scope>NUCLEOTIDE SEQUENCE [LARGE SCALE GENOMIC DNA]</scope>
    <source>
        <strain evidence="2 3">JCM 9933</strain>
    </source>
</reference>
<protein>
    <recommendedName>
        <fullName evidence="1">HD domain-containing protein</fullName>
    </recommendedName>
</protein>
<dbReference type="EMBL" id="BAAAFZ010000008">
    <property type="protein sequence ID" value="GAA0571303.1"/>
    <property type="molecule type" value="Genomic_DNA"/>
</dbReference>
<organism evidence="2 3">
    <name type="scientific">Craurococcus roseus</name>
    <dbReference type="NCBI Taxonomy" id="77585"/>
    <lineage>
        <taxon>Bacteria</taxon>
        <taxon>Pseudomonadati</taxon>
        <taxon>Pseudomonadota</taxon>
        <taxon>Alphaproteobacteria</taxon>
        <taxon>Acetobacterales</taxon>
        <taxon>Acetobacteraceae</taxon>
        <taxon>Craurococcus</taxon>
    </lineage>
</organism>